<accession>A0A3S4XU39</accession>
<dbReference type="EMBL" id="LR134405">
    <property type="protein sequence ID" value="VEH66983.1"/>
    <property type="molecule type" value="Genomic_DNA"/>
</dbReference>
<proteinExistence type="predicted"/>
<dbReference type="KEGG" id="rpne:NCTC8284_02167"/>
<organism evidence="1 2">
    <name type="scientific">Rodentibacter pneumotropicus</name>
    <dbReference type="NCBI Taxonomy" id="758"/>
    <lineage>
        <taxon>Bacteria</taxon>
        <taxon>Pseudomonadati</taxon>
        <taxon>Pseudomonadota</taxon>
        <taxon>Gammaproteobacteria</taxon>
        <taxon>Pasteurellales</taxon>
        <taxon>Pasteurellaceae</taxon>
        <taxon>Rodentibacter</taxon>
    </lineage>
</organism>
<evidence type="ECO:0000313" key="1">
    <source>
        <dbReference type="EMBL" id="VEH66983.1"/>
    </source>
</evidence>
<sequence>MQLLNKLIPQLSVLADEDLIDRIEECREQLDIAEQDELFVRQYGATLSQLEPIANSLQSDPEHYEELKMN</sequence>
<evidence type="ECO:0000313" key="2">
    <source>
        <dbReference type="Proteomes" id="UP000278733"/>
    </source>
</evidence>
<dbReference type="AlphaFoldDB" id="A0A3S4XU39"/>
<reference evidence="1 2" key="1">
    <citation type="submission" date="2018-12" db="EMBL/GenBank/DDBJ databases">
        <authorList>
            <consortium name="Pathogen Informatics"/>
        </authorList>
    </citation>
    <scope>NUCLEOTIDE SEQUENCE [LARGE SCALE GENOMIC DNA]</scope>
    <source>
        <strain evidence="1 2">NCTC8284</strain>
    </source>
</reference>
<gene>
    <name evidence="1" type="primary">mukB_3</name>
    <name evidence="1" type="ORF">NCTC8284_02167</name>
</gene>
<dbReference type="Proteomes" id="UP000278733">
    <property type="component" value="Chromosome"/>
</dbReference>
<name>A0A3S4XU39_9PAST</name>
<protein>
    <submittedName>
        <fullName evidence="1">Chromosome partition protein MukB</fullName>
    </submittedName>
</protein>